<sequence>MPRKKNKKCSQSVSSINTIAEQWLEEPTNPVSDKSQFTTTTLLEYNRDNDPWIDNFIHLSMELEKQSKDPKEKAYHKLMREIFNTKMFYEASKQDRFESRAEYYKNKIEDCVFEYLSQVGENKKGWLSRGAVGTLRQVITSQKVLDLLDIAENKGLESPEFLPRYIQMGFNQAYTNLIKQLPPSLLEESFRRLTTRKRNPLTELEACGIDPGIEDFLQHEIIVYNRKKKRQRRSPPLKNLSYNTETSVKTHIDMVNQEIQTSDTNTHTCDHKVETNCRVKKELVNLSRQLLNYNGKTFDSLMQEITKQLEERDNANNKLRCEIEQQKLKLQDIEIKLASLKSRSTY</sequence>
<dbReference type="AlphaFoldDB" id="A0A397G3U7"/>
<evidence type="ECO:0000313" key="2">
    <source>
        <dbReference type="EMBL" id="RHZ45702.1"/>
    </source>
</evidence>
<organism evidence="2 3">
    <name type="scientific">Diversispora epigaea</name>
    <dbReference type="NCBI Taxonomy" id="1348612"/>
    <lineage>
        <taxon>Eukaryota</taxon>
        <taxon>Fungi</taxon>
        <taxon>Fungi incertae sedis</taxon>
        <taxon>Mucoromycota</taxon>
        <taxon>Glomeromycotina</taxon>
        <taxon>Glomeromycetes</taxon>
        <taxon>Diversisporales</taxon>
        <taxon>Diversisporaceae</taxon>
        <taxon>Diversispora</taxon>
    </lineage>
</organism>
<reference evidence="2 3" key="1">
    <citation type="submission" date="2018-08" db="EMBL/GenBank/DDBJ databases">
        <title>Genome and evolution of the arbuscular mycorrhizal fungus Diversispora epigaea (formerly Glomus versiforme) and its bacterial endosymbionts.</title>
        <authorList>
            <person name="Sun X."/>
            <person name="Fei Z."/>
            <person name="Harrison M."/>
        </authorList>
    </citation>
    <scope>NUCLEOTIDE SEQUENCE [LARGE SCALE GENOMIC DNA]</scope>
    <source>
        <strain evidence="2 3">IT104</strain>
    </source>
</reference>
<evidence type="ECO:0000313" key="3">
    <source>
        <dbReference type="Proteomes" id="UP000266861"/>
    </source>
</evidence>
<dbReference type="Proteomes" id="UP000266861">
    <property type="component" value="Unassembled WGS sequence"/>
</dbReference>
<evidence type="ECO:0000256" key="1">
    <source>
        <dbReference type="SAM" id="Coils"/>
    </source>
</evidence>
<dbReference type="EMBL" id="PQFF01000541">
    <property type="protein sequence ID" value="RHZ45702.1"/>
    <property type="molecule type" value="Genomic_DNA"/>
</dbReference>
<comment type="caution">
    <text evidence="2">The sequence shown here is derived from an EMBL/GenBank/DDBJ whole genome shotgun (WGS) entry which is preliminary data.</text>
</comment>
<gene>
    <name evidence="2" type="ORF">Glove_661g47</name>
</gene>
<feature type="coiled-coil region" evidence="1">
    <location>
        <begin position="298"/>
        <end position="343"/>
    </location>
</feature>
<accession>A0A397G3U7</accession>
<proteinExistence type="predicted"/>
<protein>
    <submittedName>
        <fullName evidence="2">Uncharacterized protein</fullName>
    </submittedName>
</protein>
<keyword evidence="1" id="KW-0175">Coiled coil</keyword>
<keyword evidence="3" id="KW-1185">Reference proteome</keyword>
<name>A0A397G3U7_9GLOM</name>